<comment type="caution">
    <text evidence="2">The sequence shown here is derived from an EMBL/GenBank/DDBJ whole genome shotgun (WGS) entry which is preliminary data.</text>
</comment>
<dbReference type="eggNOG" id="ENOG5033BTQ">
    <property type="taxonomic scope" value="Bacteria"/>
</dbReference>
<gene>
    <name evidence="2" type="ORF">FLJC2902T_30760</name>
</gene>
<keyword evidence="1" id="KW-0175">Coiled coil</keyword>
<organism evidence="2 3">
    <name type="scientific">Flavobacterium limnosediminis JC2902</name>
    <dbReference type="NCBI Taxonomy" id="1341181"/>
    <lineage>
        <taxon>Bacteria</taxon>
        <taxon>Pseudomonadati</taxon>
        <taxon>Bacteroidota</taxon>
        <taxon>Flavobacteriia</taxon>
        <taxon>Flavobacteriales</taxon>
        <taxon>Flavobacteriaceae</taxon>
        <taxon>Flavobacterium</taxon>
    </lineage>
</organism>
<accession>V6SH82</accession>
<dbReference type="STRING" id="1341181.FLJC2902T_30760"/>
<name>V6SH82_9FLAO</name>
<dbReference type="AlphaFoldDB" id="V6SH82"/>
<feature type="coiled-coil region" evidence="1">
    <location>
        <begin position="151"/>
        <end position="178"/>
    </location>
</feature>
<evidence type="ECO:0000256" key="1">
    <source>
        <dbReference type="SAM" id="Coils"/>
    </source>
</evidence>
<protein>
    <submittedName>
        <fullName evidence="2">Uncharacterized protein</fullName>
    </submittedName>
</protein>
<dbReference type="EMBL" id="AVGG01000028">
    <property type="protein sequence ID" value="ESU25627.1"/>
    <property type="molecule type" value="Genomic_DNA"/>
</dbReference>
<evidence type="ECO:0000313" key="3">
    <source>
        <dbReference type="Proteomes" id="UP000018004"/>
    </source>
</evidence>
<sequence>MKKTLFFLIYLLFQNIGHSQLTIDRIWALNGNKSITINAIVDTLEINETNTIEILSATAKNNDGQIIKSSEAYPDMYYHNFDRWIQIIFKSQPKPIYSLDSLKVKIKYFTPTEENKSLITINNPLEKFNLNLIENEYPKKKFIILDFYTLKNLKKKNKKEYKTLIEKIEERNKVAKDSIALFMNMAFQEYKKIPNSELKKKLLIYIEDEGRQIQKIATYDKNGMNMDFGGYYIWSKSYTSLLQIKSYNSIPENNWMIKLYIENEKSTKEIELKMENIVIPENKKITH</sequence>
<dbReference type="RefSeq" id="WP_023580609.1">
    <property type="nucleotide sequence ID" value="NZ_AVGG01000028.1"/>
</dbReference>
<keyword evidence="3" id="KW-1185">Reference proteome</keyword>
<reference evidence="2 3" key="1">
    <citation type="submission" date="2013-08" db="EMBL/GenBank/DDBJ databases">
        <title>Flavobacterium limnosediminis JC2902 genome sequencing.</title>
        <authorList>
            <person name="Lee K."/>
            <person name="Yi H."/>
            <person name="Park S."/>
            <person name="Chun J."/>
        </authorList>
    </citation>
    <scope>NUCLEOTIDE SEQUENCE [LARGE SCALE GENOMIC DNA]</scope>
    <source>
        <strain evidence="2 3">JC2902</strain>
    </source>
</reference>
<dbReference type="PATRIC" id="fig|1341181.4.peg.3026"/>
<proteinExistence type="predicted"/>
<dbReference type="Proteomes" id="UP000018004">
    <property type="component" value="Unassembled WGS sequence"/>
</dbReference>
<evidence type="ECO:0000313" key="2">
    <source>
        <dbReference type="EMBL" id="ESU25627.1"/>
    </source>
</evidence>